<keyword evidence="1" id="KW-0472">Membrane</keyword>
<dbReference type="EMBL" id="VSRR010091853">
    <property type="protein sequence ID" value="MPC92597.1"/>
    <property type="molecule type" value="Genomic_DNA"/>
</dbReference>
<feature type="transmembrane region" description="Helical" evidence="1">
    <location>
        <begin position="54"/>
        <end position="75"/>
    </location>
</feature>
<keyword evidence="1" id="KW-0812">Transmembrane</keyword>
<evidence type="ECO:0000256" key="1">
    <source>
        <dbReference type="SAM" id="Phobius"/>
    </source>
</evidence>
<evidence type="ECO:0000313" key="3">
    <source>
        <dbReference type="Proteomes" id="UP000324222"/>
    </source>
</evidence>
<reference evidence="2 3" key="1">
    <citation type="submission" date="2019-05" db="EMBL/GenBank/DDBJ databases">
        <title>Another draft genome of Portunus trituberculatus and its Hox gene families provides insights of decapod evolution.</title>
        <authorList>
            <person name="Jeong J.-H."/>
            <person name="Song I."/>
            <person name="Kim S."/>
            <person name="Choi T."/>
            <person name="Kim D."/>
            <person name="Ryu S."/>
            <person name="Kim W."/>
        </authorList>
    </citation>
    <scope>NUCLEOTIDE SEQUENCE [LARGE SCALE GENOMIC DNA]</scope>
    <source>
        <tissue evidence="2">Muscle</tissue>
    </source>
</reference>
<comment type="caution">
    <text evidence="2">The sequence shown here is derived from an EMBL/GenBank/DDBJ whole genome shotgun (WGS) entry which is preliminary data.</text>
</comment>
<name>A0A5B7JH60_PORTR</name>
<dbReference type="OrthoDB" id="6354186at2759"/>
<sequence length="84" mass="9974">MEWFSAEFLNLHRVYAIREEEPFLLKVFTRNHEMTNRGIRKKGGRKVMLPLTELSFVLGWIFGEALLACQTILFFHKTILLNVY</sequence>
<proteinExistence type="predicted"/>
<gene>
    <name evidence="2" type="ORF">E2C01_087694</name>
</gene>
<organism evidence="2 3">
    <name type="scientific">Portunus trituberculatus</name>
    <name type="common">Swimming crab</name>
    <name type="synonym">Neptunus trituberculatus</name>
    <dbReference type="NCBI Taxonomy" id="210409"/>
    <lineage>
        <taxon>Eukaryota</taxon>
        <taxon>Metazoa</taxon>
        <taxon>Ecdysozoa</taxon>
        <taxon>Arthropoda</taxon>
        <taxon>Crustacea</taxon>
        <taxon>Multicrustacea</taxon>
        <taxon>Malacostraca</taxon>
        <taxon>Eumalacostraca</taxon>
        <taxon>Eucarida</taxon>
        <taxon>Decapoda</taxon>
        <taxon>Pleocyemata</taxon>
        <taxon>Brachyura</taxon>
        <taxon>Eubrachyura</taxon>
        <taxon>Portunoidea</taxon>
        <taxon>Portunidae</taxon>
        <taxon>Portuninae</taxon>
        <taxon>Portunus</taxon>
    </lineage>
</organism>
<accession>A0A5B7JH60</accession>
<keyword evidence="1" id="KW-1133">Transmembrane helix</keyword>
<evidence type="ECO:0000313" key="2">
    <source>
        <dbReference type="EMBL" id="MPC92597.1"/>
    </source>
</evidence>
<dbReference type="Proteomes" id="UP000324222">
    <property type="component" value="Unassembled WGS sequence"/>
</dbReference>
<dbReference type="AlphaFoldDB" id="A0A5B7JH60"/>
<keyword evidence="3" id="KW-1185">Reference proteome</keyword>
<protein>
    <submittedName>
        <fullName evidence="2">Uncharacterized protein</fullName>
    </submittedName>
</protein>